<sequence>MKITNRKAHYDYTILDRFEAGISLMGSEVKSLRGGHGKLEGAFVRLMDGGAYLINAQIPQYQFSRPEGYDPKRTRKLLLHKRELISLEGKLKSGNLTLVPLSWYTIGPRIKLEIGLARGKKEYEKREKIRKEDMKRDLEREFRGKVK</sequence>
<organism evidence="4 5">
    <name type="scientific">Candidatus Gottesmanbacteria bacterium GW2011_GWB1_44_11c</name>
    <dbReference type="NCBI Taxonomy" id="1618447"/>
    <lineage>
        <taxon>Bacteria</taxon>
        <taxon>Candidatus Gottesmaniibacteriota</taxon>
    </lineage>
</organism>
<dbReference type="GO" id="GO:0005829">
    <property type="term" value="C:cytosol"/>
    <property type="evidence" value="ECO:0007669"/>
    <property type="project" value="TreeGrafter"/>
</dbReference>
<comment type="function">
    <text evidence="3">Required for rescue of stalled ribosomes mediated by trans-translation. Binds to transfer-messenger RNA (tmRNA), required for stable association of tmRNA with ribosomes. tmRNA and SmpB together mimic tRNA shape, replacing the anticodon stem-loop with SmpB. tmRNA is encoded by the ssrA gene; the 2 termini fold to resemble tRNA(Ala) and it encodes a 'tag peptide', a short internal open reading frame. During trans-translation Ala-aminoacylated tmRNA acts like a tRNA, entering the A-site of stalled ribosomes, displacing the stalled mRNA. The ribosome then switches to translate the ORF on the tmRNA; the nascent peptide is terminated with the 'tag peptide' encoded by the tmRNA and targeted for degradation. The ribosome is freed to recommence translation, which seems to be the essential function of trans-translation.</text>
</comment>
<keyword evidence="1 3" id="KW-0963">Cytoplasm</keyword>
<dbReference type="PATRIC" id="fig|1618447.3.peg.193"/>
<evidence type="ECO:0000256" key="3">
    <source>
        <dbReference type="HAMAP-Rule" id="MF_00023"/>
    </source>
</evidence>
<comment type="similarity">
    <text evidence="3">Belongs to the SmpB family.</text>
</comment>
<dbReference type="Gene3D" id="2.40.280.10">
    <property type="match status" value="1"/>
</dbReference>
<dbReference type="EMBL" id="LCHM01000004">
    <property type="protein sequence ID" value="KKT38895.1"/>
    <property type="molecule type" value="Genomic_DNA"/>
</dbReference>
<comment type="subcellular location">
    <subcellularLocation>
        <location evidence="3">Cytoplasm</location>
    </subcellularLocation>
    <text evidence="3">The tmRNA-SmpB complex associates with stalled 70S ribosomes.</text>
</comment>
<name>A0A0G1GW65_9BACT</name>
<dbReference type="PROSITE" id="PS01317">
    <property type="entry name" value="SSRP"/>
    <property type="match status" value="1"/>
</dbReference>
<dbReference type="NCBIfam" id="TIGR00086">
    <property type="entry name" value="smpB"/>
    <property type="match status" value="1"/>
</dbReference>
<dbReference type="PANTHER" id="PTHR30308:SF2">
    <property type="entry name" value="SSRA-BINDING PROTEIN"/>
    <property type="match status" value="1"/>
</dbReference>
<dbReference type="InterPro" id="IPR023620">
    <property type="entry name" value="SmpB"/>
</dbReference>
<dbReference type="AlphaFoldDB" id="A0A0G1GW65"/>
<accession>A0A0G1GW65</accession>
<comment type="caution">
    <text evidence="4">The sequence shown here is derived from an EMBL/GenBank/DDBJ whole genome shotgun (WGS) entry which is preliminary data.</text>
</comment>
<dbReference type="CDD" id="cd09294">
    <property type="entry name" value="SmpB"/>
    <property type="match status" value="1"/>
</dbReference>
<dbReference type="InterPro" id="IPR020081">
    <property type="entry name" value="SsrA-bd_prot_CS"/>
</dbReference>
<protein>
    <recommendedName>
        <fullName evidence="3">SsrA-binding protein</fullName>
    </recommendedName>
    <alternativeName>
        <fullName evidence="3">Small protein B</fullName>
    </alternativeName>
</protein>
<dbReference type="GO" id="GO:0070929">
    <property type="term" value="P:trans-translation"/>
    <property type="evidence" value="ECO:0007669"/>
    <property type="project" value="UniProtKB-UniRule"/>
</dbReference>
<dbReference type="PANTHER" id="PTHR30308">
    <property type="entry name" value="TMRNA-BINDING COMPONENT OF TRANS-TRANSLATION TAGGING COMPLEX"/>
    <property type="match status" value="1"/>
</dbReference>
<gene>
    <name evidence="3" type="primary">smpB</name>
    <name evidence="4" type="ORF">UW22_C0004G0025</name>
</gene>
<evidence type="ECO:0000256" key="1">
    <source>
        <dbReference type="ARBA" id="ARBA00022490"/>
    </source>
</evidence>
<dbReference type="InterPro" id="IPR000037">
    <property type="entry name" value="SsrA-bd_prot"/>
</dbReference>
<dbReference type="Proteomes" id="UP000034617">
    <property type="component" value="Unassembled WGS sequence"/>
</dbReference>
<evidence type="ECO:0000313" key="4">
    <source>
        <dbReference type="EMBL" id="KKT38895.1"/>
    </source>
</evidence>
<reference evidence="4 5" key="1">
    <citation type="journal article" date="2015" name="Nature">
        <title>rRNA introns, odd ribosomes, and small enigmatic genomes across a large radiation of phyla.</title>
        <authorList>
            <person name="Brown C.T."/>
            <person name="Hug L.A."/>
            <person name="Thomas B.C."/>
            <person name="Sharon I."/>
            <person name="Castelle C.J."/>
            <person name="Singh A."/>
            <person name="Wilkins M.J."/>
            <person name="Williams K.H."/>
            <person name="Banfield J.F."/>
        </authorList>
    </citation>
    <scope>NUCLEOTIDE SEQUENCE [LARGE SCALE GENOMIC DNA]</scope>
</reference>
<dbReference type="NCBIfam" id="NF003843">
    <property type="entry name" value="PRK05422.1"/>
    <property type="match status" value="1"/>
</dbReference>
<proteinExistence type="inferred from homology"/>
<dbReference type="HAMAP" id="MF_00023">
    <property type="entry name" value="SmpB"/>
    <property type="match status" value="1"/>
</dbReference>
<dbReference type="GO" id="GO:0003723">
    <property type="term" value="F:RNA binding"/>
    <property type="evidence" value="ECO:0007669"/>
    <property type="project" value="UniProtKB-UniRule"/>
</dbReference>
<dbReference type="SUPFAM" id="SSF74982">
    <property type="entry name" value="Small protein B (SmpB)"/>
    <property type="match status" value="1"/>
</dbReference>
<keyword evidence="2 3" id="KW-0694">RNA-binding</keyword>
<evidence type="ECO:0000256" key="2">
    <source>
        <dbReference type="ARBA" id="ARBA00022884"/>
    </source>
</evidence>
<dbReference type="Pfam" id="PF01668">
    <property type="entry name" value="SmpB"/>
    <property type="match status" value="1"/>
</dbReference>
<dbReference type="GO" id="GO:0070930">
    <property type="term" value="P:trans-translation-dependent protein tagging"/>
    <property type="evidence" value="ECO:0007669"/>
    <property type="project" value="TreeGrafter"/>
</dbReference>
<evidence type="ECO:0000313" key="5">
    <source>
        <dbReference type="Proteomes" id="UP000034617"/>
    </source>
</evidence>